<name>A0AAQ3M060_9PEZI</name>
<organism evidence="2 3">
    <name type="scientific">Acrodontium crateriforme</name>
    <dbReference type="NCBI Taxonomy" id="150365"/>
    <lineage>
        <taxon>Eukaryota</taxon>
        <taxon>Fungi</taxon>
        <taxon>Dikarya</taxon>
        <taxon>Ascomycota</taxon>
        <taxon>Pezizomycotina</taxon>
        <taxon>Dothideomycetes</taxon>
        <taxon>Dothideomycetidae</taxon>
        <taxon>Mycosphaerellales</taxon>
        <taxon>Teratosphaeriaceae</taxon>
        <taxon>Acrodontium</taxon>
    </lineage>
</organism>
<sequence>MCHFILCVRSNIPYQKQHKRHKTNLISSCKMRVAEMLSDLTSLRVCDPAAAQALTSVRPSKLVSTQSPEQTSTEKNDPDLKRARDLLDLHSTVKLAHQDGIDKELNAAREDVARVMRSL</sequence>
<dbReference type="AlphaFoldDB" id="A0AAQ3M060"/>
<keyword evidence="3" id="KW-1185">Reference proteome</keyword>
<protein>
    <submittedName>
        <fullName evidence="2">Uncharacterized protein</fullName>
    </submittedName>
</protein>
<dbReference type="Proteomes" id="UP001303373">
    <property type="component" value="Chromosome 2"/>
</dbReference>
<feature type="compositionally biased region" description="Polar residues" evidence="1">
    <location>
        <begin position="57"/>
        <end position="71"/>
    </location>
</feature>
<dbReference type="EMBL" id="CP138581">
    <property type="protein sequence ID" value="WPG98892.1"/>
    <property type="molecule type" value="Genomic_DNA"/>
</dbReference>
<proteinExistence type="predicted"/>
<reference evidence="2 3" key="1">
    <citation type="submission" date="2023-11" db="EMBL/GenBank/DDBJ databases">
        <title>An acidophilic fungus is an integral part of prey digestion in a carnivorous sundew plant.</title>
        <authorList>
            <person name="Tsai I.J."/>
        </authorList>
    </citation>
    <scope>NUCLEOTIDE SEQUENCE [LARGE SCALE GENOMIC DNA]</scope>
    <source>
        <strain evidence="2">169a</strain>
    </source>
</reference>
<evidence type="ECO:0000313" key="2">
    <source>
        <dbReference type="EMBL" id="WPG98892.1"/>
    </source>
</evidence>
<feature type="compositionally biased region" description="Basic and acidic residues" evidence="1">
    <location>
        <begin position="72"/>
        <end position="81"/>
    </location>
</feature>
<gene>
    <name evidence="2" type="ORF">R9X50_00169200</name>
</gene>
<evidence type="ECO:0000313" key="3">
    <source>
        <dbReference type="Proteomes" id="UP001303373"/>
    </source>
</evidence>
<evidence type="ECO:0000256" key="1">
    <source>
        <dbReference type="SAM" id="MobiDB-lite"/>
    </source>
</evidence>
<accession>A0AAQ3M060</accession>
<feature type="region of interest" description="Disordered" evidence="1">
    <location>
        <begin position="57"/>
        <end position="81"/>
    </location>
</feature>